<sequence>MVTPLFIISQQALNASLNLPSLQKPYRSAL</sequence>
<proteinExistence type="predicted"/>
<accession>A0A2P2PA02</accession>
<organism evidence="1">
    <name type="scientific">Rhizophora mucronata</name>
    <name type="common">Asiatic mangrove</name>
    <dbReference type="NCBI Taxonomy" id="61149"/>
    <lineage>
        <taxon>Eukaryota</taxon>
        <taxon>Viridiplantae</taxon>
        <taxon>Streptophyta</taxon>
        <taxon>Embryophyta</taxon>
        <taxon>Tracheophyta</taxon>
        <taxon>Spermatophyta</taxon>
        <taxon>Magnoliopsida</taxon>
        <taxon>eudicotyledons</taxon>
        <taxon>Gunneridae</taxon>
        <taxon>Pentapetalae</taxon>
        <taxon>rosids</taxon>
        <taxon>fabids</taxon>
        <taxon>Malpighiales</taxon>
        <taxon>Rhizophoraceae</taxon>
        <taxon>Rhizophora</taxon>
    </lineage>
</organism>
<dbReference type="EMBL" id="GGEC01070967">
    <property type="protein sequence ID" value="MBX51451.1"/>
    <property type="molecule type" value="Transcribed_RNA"/>
</dbReference>
<protein>
    <submittedName>
        <fullName evidence="1">Uncharacterized protein</fullName>
    </submittedName>
</protein>
<dbReference type="AlphaFoldDB" id="A0A2P2PA02"/>
<reference evidence="1" key="1">
    <citation type="submission" date="2018-02" db="EMBL/GenBank/DDBJ databases">
        <title>Rhizophora mucronata_Transcriptome.</title>
        <authorList>
            <person name="Meera S.P."/>
            <person name="Sreeshan A."/>
            <person name="Augustine A."/>
        </authorList>
    </citation>
    <scope>NUCLEOTIDE SEQUENCE</scope>
    <source>
        <tissue evidence="1">Leaf</tissue>
    </source>
</reference>
<name>A0A2P2PA02_RHIMU</name>
<evidence type="ECO:0000313" key="1">
    <source>
        <dbReference type="EMBL" id="MBX51451.1"/>
    </source>
</evidence>